<dbReference type="EMBL" id="NJEU01000369">
    <property type="protein sequence ID" value="PHH75505.1"/>
    <property type="molecule type" value="Genomic_DNA"/>
</dbReference>
<dbReference type="InterPro" id="IPR052523">
    <property type="entry name" value="Trichothecene_AcTrans"/>
</dbReference>
<feature type="compositionally biased region" description="Basic residues" evidence="1">
    <location>
        <begin position="238"/>
        <end position="248"/>
    </location>
</feature>
<dbReference type="Proteomes" id="UP000224854">
    <property type="component" value="Unassembled WGS sequence"/>
</dbReference>
<evidence type="ECO:0008006" key="4">
    <source>
        <dbReference type="Google" id="ProtNLM"/>
    </source>
</evidence>
<gene>
    <name evidence="2" type="ORF">CDD82_4409</name>
</gene>
<keyword evidence="3" id="KW-1185">Reference proteome</keyword>
<dbReference type="PANTHER" id="PTHR42791">
    <property type="entry name" value="GNAT FAMILY ACETYLTRANSFERASE"/>
    <property type="match status" value="1"/>
</dbReference>
<accession>A0A2C5Z119</accession>
<evidence type="ECO:0000256" key="1">
    <source>
        <dbReference type="SAM" id="MobiDB-lite"/>
    </source>
</evidence>
<comment type="caution">
    <text evidence="2">The sequence shown here is derived from an EMBL/GenBank/DDBJ whole genome shotgun (WGS) entry which is preliminary data.</text>
</comment>
<proteinExistence type="predicted"/>
<dbReference type="AlphaFoldDB" id="A0A2C5Z119"/>
<feature type="compositionally biased region" description="Polar residues" evidence="1">
    <location>
        <begin position="218"/>
        <end position="232"/>
    </location>
</feature>
<evidence type="ECO:0000313" key="3">
    <source>
        <dbReference type="Proteomes" id="UP000224854"/>
    </source>
</evidence>
<name>A0A2C5Z119_9HYPO</name>
<dbReference type="OrthoDB" id="410198at2759"/>
<dbReference type="Gene3D" id="3.40.630.30">
    <property type="match status" value="1"/>
</dbReference>
<feature type="region of interest" description="Disordered" evidence="1">
    <location>
        <begin position="80"/>
        <end position="100"/>
    </location>
</feature>
<reference evidence="2 3" key="1">
    <citation type="submission" date="2017-06" db="EMBL/GenBank/DDBJ databases">
        <title>Ant-infecting Ophiocordyceps genomes reveal a high diversity of potential behavioral manipulation genes and a possible major role for enterotoxins.</title>
        <authorList>
            <person name="De Bekker C."/>
            <person name="Evans H.C."/>
            <person name="Brachmann A."/>
            <person name="Hughes D.P."/>
        </authorList>
    </citation>
    <scope>NUCLEOTIDE SEQUENCE [LARGE SCALE GENOMIC DNA]</scope>
    <source>
        <strain evidence="2 3">1348a</strain>
    </source>
</reference>
<sequence>MSTLRPGFRIRPARFSDSIVMSKVYVDAISHDAFILDSLFPERLTQPEEFALRLKRFFWRRWWTPGWEVDVLVDERQTASVEDKESNKDQDNNKQIDADNKKQNNEGVVVGFAWWKRPASDLSFRERWLTPFAWFAPVMRLAIYITSLIRPTRAIPSAATHPLFRKIEALEEVHLTPSRPWFYLSLLAVSSSLQGTGLGSTLLRHGLDRIDAKADSTGIDTTPTEATNTPPDSDSKSKRASSHKNKTKTKNEAVSDSSSSQQSKASGSACYLVALKGLEPYYHRFGFTQVGRANTGELSAWEGGAFMVREP</sequence>
<dbReference type="InterPro" id="IPR016181">
    <property type="entry name" value="Acyl_CoA_acyltransferase"/>
</dbReference>
<dbReference type="PANTHER" id="PTHR42791:SF2">
    <property type="entry name" value="N-ACETYLTRANSFERASE DOMAIN-CONTAINING PROTEIN"/>
    <property type="match status" value="1"/>
</dbReference>
<evidence type="ECO:0000313" key="2">
    <source>
        <dbReference type="EMBL" id="PHH75505.1"/>
    </source>
</evidence>
<feature type="region of interest" description="Disordered" evidence="1">
    <location>
        <begin position="214"/>
        <end position="263"/>
    </location>
</feature>
<protein>
    <recommendedName>
        <fullName evidence="4">N-acetyltransferase domain-containing protein</fullName>
    </recommendedName>
</protein>
<dbReference type="SUPFAM" id="SSF55729">
    <property type="entry name" value="Acyl-CoA N-acyltransferases (Nat)"/>
    <property type="match status" value="1"/>
</dbReference>
<organism evidence="2 3">
    <name type="scientific">Ophiocordyceps australis</name>
    <dbReference type="NCBI Taxonomy" id="1399860"/>
    <lineage>
        <taxon>Eukaryota</taxon>
        <taxon>Fungi</taxon>
        <taxon>Dikarya</taxon>
        <taxon>Ascomycota</taxon>
        <taxon>Pezizomycotina</taxon>
        <taxon>Sordariomycetes</taxon>
        <taxon>Hypocreomycetidae</taxon>
        <taxon>Hypocreales</taxon>
        <taxon>Ophiocordycipitaceae</taxon>
        <taxon>Ophiocordyceps</taxon>
    </lineage>
</organism>